<feature type="signal peptide" evidence="3">
    <location>
        <begin position="1"/>
        <end position="15"/>
    </location>
</feature>
<feature type="chain" id="PRO_5038721425" description="Alpha/beta hydrolase" evidence="3">
    <location>
        <begin position="16"/>
        <end position="929"/>
    </location>
</feature>
<evidence type="ECO:0000256" key="1">
    <source>
        <dbReference type="SAM" id="MobiDB-lite"/>
    </source>
</evidence>
<dbReference type="AlphaFoldDB" id="A0A4U6QCI2"/>
<evidence type="ECO:0000256" key="2">
    <source>
        <dbReference type="SAM" id="Phobius"/>
    </source>
</evidence>
<dbReference type="OrthoDB" id="6646510at2"/>
<keyword evidence="2" id="KW-0812">Transmembrane</keyword>
<dbReference type="Gene3D" id="3.40.50.1820">
    <property type="entry name" value="alpha/beta hydrolase"/>
    <property type="match status" value="1"/>
</dbReference>
<dbReference type="Proteomes" id="UP000306985">
    <property type="component" value="Unassembled WGS sequence"/>
</dbReference>
<feature type="compositionally biased region" description="Low complexity" evidence="1">
    <location>
        <begin position="817"/>
        <end position="861"/>
    </location>
</feature>
<dbReference type="InterPro" id="IPR029058">
    <property type="entry name" value="AB_hydrolase_fold"/>
</dbReference>
<keyword evidence="5" id="KW-1185">Reference proteome</keyword>
<sequence>MAAALVLALSLPIGAAPVVGASAATPVRAAPVLPAVDPVGVHVVDYDLGDEVVPLAGIPDALGELRGRVYLPAAASTPSPVVVFLHGQHRVCVEDGDSWPCRQGAIPSYLGYADAAEALARQGIAVVSISALAINNADGGSTDYGARARGQLVLDTLDRLAAATSPLGSPGFPAELRGTLDLSRVGLMGHSRGGEGVVRATQLNTQRAHPYPIKAVMPLAAAPFLGLTLPGVTTAVVLGYCDSDNAQQYIDASRDLNDSVLRSTVLVMGANHNFFNAIWSPGGFPVGGVDDIEHLFDDDPVNARVCGPTAPARLTQTQQRAVASAYLLALFRTTLLGDDTLRPMLDGTASGPLPDPFAGTDPAATAALAAADVRVTAQAPAGTRLDLTRFAEGWTRSDSGESTTVPTTGAVRAEGDAQAEICAGTARQAEDRTTFPDLLPGALPACSALDGDQLPHFAPISLAQAVPRTPMAHLSWTSPDAALTVTVRPEAADLTGRGFLDLALAPDDSVAGSTDIALDVVDSDGGVATVDPTRLAPALDVLPGASPQLRKIVLRGVRVPLDSLVGIDLGRVAELRIRPLTAAGGILLGDVSAGDAGVGAPAVPDLPSLDLRPTKVDLTGDRQTVKMALVLDRAVDQTVGVWTQLALSNDQGPGEDRVRWAEIPAGERCVAVGMPVRAGTTGVGLRLTQTLVTGAVPDRVTVDAAFRPAGSTDPVRFGEQGDVCAEALAEPVPLTVTATQDEATDTILRADGFRPGETVTITGLPSSTPTPVADSGGVLSLAVDVGGAPAGSYPVTAVGAGSGRIAQGTVMVDAPDPETTTSVPTTTPPTITTPATSTTTTSTDPTNGSTTTGPSTADPCTTSTTTTVLAMAAGPRDADGENGGRGTPRGWLAATGADLGVPTAVGLLALAAGAALLVRWRRRPDQTGR</sequence>
<evidence type="ECO:0008006" key="6">
    <source>
        <dbReference type="Google" id="ProtNLM"/>
    </source>
</evidence>
<dbReference type="SUPFAM" id="SSF53474">
    <property type="entry name" value="alpha/beta-Hydrolases"/>
    <property type="match status" value="1"/>
</dbReference>
<gene>
    <name evidence="4" type="ORF">FDO65_16620</name>
</gene>
<keyword evidence="2" id="KW-1133">Transmembrane helix</keyword>
<dbReference type="RefSeq" id="WP_137450847.1">
    <property type="nucleotide sequence ID" value="NZ_SZZH01000004.1"/>
</dbReference>
<dbReference type="EMBL" id="SZZH01000004">
    <property type="protein sequence ID" value="TKV57763.1"/>
    <property type="molecule type" value="Genomic_DNA"/>
</dbReference>
<name>A0A4U6QCI2_9ACTN</name>
<protein>
    <recommendedName>
        <fullName evidence="6">Alpha/beta hydrolase</fullName>
    </recommendedName>
</protein>
<accession>A0A4U6QCI2</accession>
<feature type="transmembrane region" description="Helical" evidence="2">
    <location>
        <begin position="899"/>
        <end position="920"/>
    </location>
</feature>
<reference evidence="4 5" key="1">
    <citation type="submission" date="2019-05" db="EMBL/GenBank/DDBJ databases">
        <title>Nakamurella sp. N5BH11, whole genome shotgun sequence.</title>
        <authorList>
            <person name="Tuo L."/>
        </authorList>
    </citation>
    <scope>NUCLEOTIDE SEQUENCE [LARGE SCALE GENOMIC DNA]</scope>
    <source>
        <strain evidence="4 5">N5BH11</strain>
    </source>
</reference>
<comment type="caution">
    <text evidence="4">The sequence shown here is derived from an EMBL/GenBank/DDBJ whole genome shotgun (WGS) entry which is preliminary data.</text>
</comment>
<proteinExistence type="predicted"/>
<keyword evidence="3" id="KW-0732">Signal</keyword>
<evidence type="ECO:0000256" key="3">
    <source>
        <dbReference type="SAM" id="SignalP"/>
    </source>
</evidence>
<organism evidence="4 5">
    <name type="scientific">Nakamurella flava</name>
    <dbReference type="NCBI Taxonomy" id="2576308"/>
    <lineage>
        <taxon>Bacteria</taxon>
        <taxon>Bacillati</taxon>
        <taxon>Actinomycetota</taxon>
        <taxon>Actinomycetes</taxon>
        <taxon>Nakamurellales</taxon>
        <taxon>Nakamurellaceae</taxon>
        <taxon>Nakamurella</taxon>
    </lineage>
</organism>
<feature type="region of interest" description="Disordered" evidence="1">
    <location>
        <begin position="813"/>
        <end position="861"/>
    </location>
</feature>
<evidence type="ECO:0000313" key="4">
    <source>
        <dbReference type="EMBL" id="TKV57763.1"/>
    </source>
</evidence>
<keyword evidence="2" id="KW-0472">Membrane</keyword>
<evidence type="ECO:0000313" key="5">
    <source>
        <dbReference type="Proteomes" id="UP000306985"/>
    </source>
</evidence>